<sequence>MSDLGDAHNHFTWSNRAHDKLGDIGMEEHTLMTAKSAQCYLDSGYTMCFDAASSKDRLHVVVRDYINAGDLPGPRYLANGKEMAIL</sequence>
<dbReference type="EMBL" id="JBHFEH010000030">
    <property type="protein sequence ID" value="KAL2051998.1"/>
    <property type="molecule type" value="Genomic_DNA"/>
</dbReference>
<accession>A0ABR4B862</accession>
<gene>
    <name evidence="1" type="ORF">ABVK25_007690</name>
</gene>
<evidence type="ECO:0000313" key="2">
    <source>
        <dbReference type="Proteomes" id="UP001590951"/>
    </source>
</evidence>
<dbReference type="PANTHER" id="PTHR43135:SF3">
    <property type="entry name" value="ALPHA-D-RIBOSE 1-METHYLPHOSPHONATE 5-TRIPHOSPHATE DIPHOSPHATASE"/>
    <property type="match status" value="1"/>
</dbReference>
<dbReference type="InterPro" id="IPR032466">
    <property type="entry name" value="Metal_Hydrolase"/>
</dbReference>
<reference evidence="1 2" key="1">
    <citation type="submission" date="2024-09" db="EMBL/GenBank/DDBJ databases">
        <title>Rethinking Asexuality: The Enigmatic Case of Functional Sexual Genes in Lepraria (Stereocaulaceae).</title>
        <authorList>
            <person name="Doellman M."/>
            <person name="Sun Y."/>
            <person name="Barcenas-Pena A."/>
            <person name="Lumbsch H.T."/>
            <person name="Grewe F."/>
        </authorList>
    </citation>
    <scope>NUCLEOTIDE SEQUENCE [LARGE SCALE GENOMIC DNA]</scope>
    <source>
        <strain evidence="1 2">Grewe 0041</strain>
    </source>
</reference>
<comment type="caution">
    <text evidence="1">The sequence shown here is derived from an EMBL/GenBank/DDBJ whole genome shotgun (WGS) entry which is preliminary data.</text>
</comment>
<organism evidence="1 2">
    <name type="scientific">Lepraria finkii</name>
    <dbReference type="NCBI Taxonomy" id="1340010"/>
    <lineage>
        <taxon>Eukaryota</taxon>
        <taxon>Fungi</taxon>
        <taxon>Dikarya</taxon>
        <taxon>Ascomycota</taxon>
        <taxon>Pezizomycotina</taxon>
        <taxon>Lecanoromycetes</taxon>
        <taxon>OSLEUM clade</taxon>
        <taxon>Lecanoromycetidae</taxon>
        <taxon>Lecanorales</taxon>
        <taxon>Lecanorineae</taxon>
        <taxon>Stereocaulaceae</taxon>
        <taxon>Lepraria</taxon>
    </lineage>
</organism>
<name>A0ABR4B862_9LECA</name>
<dbReference type="PANTHER" id="PTHR43135">
    <property type="entry name" value="ALPHA-D-RIBOSE 1-METHYLPHOSPHONATE 5-TRIPHOSPHATE DIPHOSPHATASE"/>
    <property type="match status" value="1"/>
</dbReference>
<dbReference type="Proteomes" id="UP001590951">
    <property type="component" value="Unassembled WGS sequence"/>
</dbReference>
<dbReference type="Gene3D" id="3.20.20.140">
    <property type="entry name" value="Metal-dependent hydrolases"/>
    <property type="match status" value="1"/>
</dbReference>
<keyword evidence="2" id="KW-1185">Reference proteome</keyword>
<dbReference type="InterPro" id="IPR051781">
    <property type="entry name" value="Metallo-dep_Hydrolase"/>
</dbReference>
<evidence type="ECO:0000313" key="1">
    <source>
        <dbReference type="EMBL" id="KAL2051998.1"/>
    </source>
</evidence>
<proteinExistence type="predicted"/>
<protein>
    <submittedName>
        <fullName evidence="1">Uncharacterized protein</fullName>
    </submittedName>
</protein>
<dbReference type="SUPFAM" id="SSF51556">
    <property type="entry name" value="Metallo-dependent hydrolases"/>
    <property type="match status" value="1"/>
</dbReference>